<dbReference type="InterPro" id="IPR014002">
    <property type="entry name" value="Agenet_dom_plant"/>
</dbReference>
<evidence type="ECO:0000313" key="4">
    <source>
        <dbReference type="EMBL" id="SPD20882.1"/>
    </source>
</evidence>
<dbReference type="AlphaFoldDB" id="A0A2N9I8A6"/>
<dbReference type="InterPro" id="IPR005491">
    <property type="entry name" value="ENT_dom"/>
</dbReference>
<evidence type="ECO:0000259" key="3">
    <source>
        <dbReference type="PROSITE" id="PS51138"/>
    </source>
</evidence>
<dbReference type="Gene3D" id="1.10.1240.40">
    <property type="entry name" value="ENT domain"/>
    <property type="match status" value="1"/>
</dbReference>
<evidence type="ECO:0000256" key="1">
    <source>
        <dbReference type="ARBA" id="ARBA00004123"/>
    </source>
</evidence>
<dbReference type="PANTHER" id="PTHR31917:SF5">
    <property type="entry name" value="OS02G0204500 PROTEIN"/>
    <property type="match status" value="1"/>
</dbReference>
<accession>A0A2N9I8A6</accession>
<dbReference type="Pfam" id="PF05641">
    <property type="entry name" value="Agenet"/>
    <property type="match status" value="1"/>
</dbReference>
<dbReference type="SUPFAM" id="SSF158639">
    <property type="entry name" value="ENT-like"/>
    <property type="match status" value="1"/>
</dbReference>
<feature type="domain" description="ENT" evidence="3">
    <location>
        <begin position="353"/>
        <end position="417"/>
    </location>
</feature>
<proteinExistence type="predicted"/>
<dbReference type="PANTHER" id="PTHR31917">
    <property type="entry name" value="AGENET DOMAIN-CONTAINING PROTEIN-RELATED"/>
    <property type="match status" value="1"/>
</dbReference>
<organism evidence="4">
    <name type="scientific">Fagus sylvatica</name>
    <name type="common">Beechnut</name>
    <dbReference type="NCBI Taxonomy" id="28930"/>
    <lineage>
        <taxon>Eukaryota</taxon>
        <taxon>Viridiplantae</taxon>
        <taxon>Streptophyta</taxon>
        <taxon>Embryophyta</taxon>
        <taxon>Tracheophyta</taxon>
        <taxon>Spermatophyta</taxon>
        <taxon>Magnoliopsida</taxon>
        <taxon>eudicotyledons</taxon>
        <taxon>Gunneridae</taxon>
        <taxon>Pentapetalae</taxon>
        <taxon>rosids</taxon>
        <taxon>fabids</taxon>
        <taxon>Fagales</taxon>
        <taxon>Fagaceae</taxon>
        <taxon>Fagus</taxon>
    </lineage>
</organism>
<keyword evidence="2" id="KW-0539">Nucleus</keyword>
<dbReference type="GO" id="GO:0005634">
    <property type="term" value="C:nucleus"/>
    <property type="evidence" value="ECO:0007669"/>
    <property type="project" value="UniProtKB-SubCell"/>
</dbReference>
<dbReference type="SMART" id="SM01191">
    <property type="entry name" value="ENT"/>
    <property type="match status" value="1"/>
</dbReference>
<protein>
    <recommendedName>
        <fullName evidence="3">ENT domain-containing protein</fullName>
    </recommendedName>
</protein>
<dbReference type="EMBL" id="OIVN01005112">
    <property type="protein sequence ID" value="SPD20882.1"/>
    <property type="molecule type" value="Genomic_DNA"/>
</dbReference>
<dbReference type="Pfam" id="PF03735">
    <property type="entry name" value="ENT"/>
    <property type="match status" value="1"/>
</dbReference>
<reference evidence="4" key="1">
    <citation type="submission" date="2018-02" db="EMBL/GenBank/DDBJ databases">
        <authorList>
            <person name="Cohen D.B."/>
            <person name="Kent A.D."/>
        </authorList>
    </citation>
    <scope>NUCLEOTIDE SEQUENCE</scope>
</reference>
<dbReference type="PROSITE" id="PS51138">
    <property type="entry name" value="ENT"/>
    <property type="match status" value="1"/>
</dbReference>
<comment type="subcellular location">
    <subcellularLocation>
        <location evidence="1">Nucleus</location>
    </subcellularLocation>
</comment>
<gene>
    <name evidence="4" type="ORF">FSB_LOCUS48764</name>
</gene>
<sequence>MRFKKGNKVEVLSKKEVPSGSWRCAEIICGNGHSYTVRYDGYECADVKTAVERVSRKTIRPCPPPLEVSGNWVPGDIVEVFDNFSWKMSTILQVLGKNYFMVRLLGSSLKFKVLKFDIRVRQSWQDDKWVVIGKGSGNFEDGKRDDNSTLKYNPNLSSQVQNRTTRIYIRVKDDSFPVKKRMNFLDSHIVSSKTLKRGSPYCYSQVEAYDGVAHKFRAIEKEGRCHRVKAANSSTLPKQVDAITFPRDMLDEECINTSFNNRTTGISEVDVERRKPTGAVGCSFAINLESNYADSVTSSVGSCSVSSNSSYKLPHHVSAGHIEEDDGHSSDAESFFQWGYEEGNCLLPTKEELAAEIHRLELHAYRCTIEALHASGPLSWEQEELVTNLRLSLHISNDEHLMQLRHLGSADTKIPVR</sequence>
<evidence type="ECO:0000256" key="2">
    <source>
        <dbReference type="ARBA" id="ARBA00023242"/>
    </source>
</evidence>
<name>A0A2N9I8A6_FAGSY</name>
<dbReference type="SMART" id="SM00743">
    <property type="entry name" value="Agenet"/>
    <property type="match status" value="2"/>
</dbReference>
<dbReference type="InterPro" id="IPR008395">
    <property type="entry name" value="Agenet-like_dom"/>
</dbReference>
<dbReference type="InterPro" id="IPR036142">
    <property type="entry name" value="ENT_dom-like_sf"/>
</dbReference>